<comment type="caution">
    <text evidence="1">The sequence shown here is derived from an EMBL/GenBank/DDBJ whole genome shotgun (WGS) entry which is preliminary data.</text>
</comment>
<dbReference type="RefSeq" id="WP_014218402.1">
    <property type="nucleotide sequence ID" value="NZ_LWBO01000003.1"/>
</dbReference>
<evidence type="ECO:0000313" key="2">
    <source>
        <dbReference type="Proteomes" id="UP000192277"/>
    </source>
</evidence>
<sequence>MNFPTPFVANKLFSYDSIADQLDRIFAHPDFSKSEILKKFLSYIVHETLIGSSHCIKEYTIALHVLEKPVSFNPQKDCIVRIHAGRLRQALTHYYSGMGFNDQIVIGIPKGKYVPVFMDRQQFIDEKKLLASPREREPTVPELEPVIFAIMPMICTSEGKLIKAFNDSLCLQMCTTLAQLNEVSVIAYQAIKNLATKYLDLKELGAMVGFNHIITGGTQYVKNKIRINIQIIDSRTYKQIWSRIFESKVTPTNLFDIQDEICKQTIIQAQSLVNEY</sequence>
<name>A0ABX3P1H2_9BACT</name>
<accession>A0ABX3P1H2</accession>
<dbReference type="Proteomes" id="UP000192277">
    <property type="component" value="Unassembled WGS sequence"/>
</dbReference>
<reference evidence="1 2" key="1">
    <citation type="submission" date="2016-04" db="EMBL/GenBank/DDBJ databases">
        <authorList>
            <person name="Chen L."/>
            <person name="Zhuang W."/>
            <person name="Wang G."/>
        </authorList>
    </citation>
    <scope>NUCLEOTIDE SEQUENCE [LARGE SCALE GENOMIC DNA]</scope>
    <source>
        <strain evidence="2">GR20</strain>
    </source>
</reference>
<proteinExistence type="predicted"/>
<protein>
    <submittedName>
        <fullName evidence="1">Uncharacterized protein</fullName>
    </submittedName>
</protein>
<evidence type="ECO:0000313" key="1">
    <source>
        <dbReference type="EMBL" id="OQP53068.1"/>
    </source>
</evidence>
<gene>
    <name evidence="1" type="ORF">A4D02_21950</name>
</gene>
<organism evidence="1 2">
    <name type="scientific">Niastella koreensis</name>
    <dbReference type="NCBI Taxonomy" id="354356"/>
    <lineage>
        <taxon>Bacteria</taxon>
        <taxon>Pseudomonadati</taxon>
        <taxon>Bacteroidota</taxon>
        <taxon>Chitinophagia</taxon>
        <taxon>Chitinophagales</taxon>
        <taxon>Chitinophagaceae</taxon>
        <taxon>Niastella</taxon>
    </lineage>
</organism>
<keyword evidence="2" id="KW-1185">Reference proteome</keyword>
<dbReference type="EMBL" id="LWBO01000003">
    <property type="protein sequence ID" value="OQP53068.1"/>
    <property type="molecule type" value="Genomic_DNA"/>
</dbReference>